<evidence type="ECO:0000256" key="1">
    <source>
        <dbReference type="ARBA" id="ARBA00004429"/>
    </source>
</evidence>
<dbReference type="InterPro" id="IPR004681">
    <property type="entry name" value="TRAP_DctM"/>
</dbReference>
<comment type="similarity">
    <text evidence="7">Belongs to the TRAP transporter large permease family.</text>
</comment>
<dbReference type="NCBIfam" id="TIGR00786">
    <property type="entry name" value="dctM"/>
    <property type="match status" value="1"/>
</dbReference>
<proteinExistence type="inferred from homology"/>
<feature type="transmembrane region" description="Helical" evidence="7">
    <location>
        <begin position="289"/>
        <end position="310"/>
    </location>
</feature>
<feature type="transmembrane region" description="Helical" evidence="7">
    <location>
        <begin position="199"/>
        <end position="223"/>
    </location>
</feature>
<evidence type="ECO:0000256" key="5">
    <source>
        <dbReference type="ARBA" id="ARBA00022989"/>
    </source>
</evidence>
<keyword evidence="7" id="KW-0813">Transport</keyword>
<comment type="subunit">
    <text evidence="7">The complex comprises the extracytoplasmic solute receptor protein and the two transmembrane proteins.</text>
</comment>
<dbReference type="PIRSF" id="PIRSF006066">
    <property type="entry name" value="HI0050"/>
    <property type="match status" value="1"/>
</dbReference>
<comment type="function">
    <text evidence="7">Part of the tripartite ATP-independent periplasmic (TRAP) transport system.</text>
</comment>
<feature type="transmembrane region" description="Helical" evidence="7">
    <location>
        <begin position="235"/>
        <end position="254"/>
    </location>
</feature>
<feature type="transmembrane region" description="Helical" evidence="7">
    <location>
        <begin position="322"/>
        <end position="344"/>
    </location>
</feature>
<evidence type="ECO:0000256" key="3">
    <source>
        <dbReference type="ARBA" id="ARBA00022519"/>
    </source>
</evidence>
<keyword evidence="4 7" id="KW-0812">Transmembrane</keyword>
<feature type="domain" description="TRAP C4-dicarboxylate transport system permease DctM subunit" evidence="8">
    <location>
        <begin position="23"/>
        <end position="434"/>
    </location>
</feature>
<feature type="transmembrane region" description="Helical" evidence="7">
    <location>
        <begin position="73"/>
        <end position="92"/>
    </location>
</feature>
<keyword evidence="3 7" id="KW-0997">Cell inner membrane</keyword>
<name>A0A1Y5RVX7_9RHOB</name>
<feature type="transmembrane region" description="Helical" evidence="7">
    <location>
        <begin position="351"/>
        <end position="368"/>
    </location>
</feature>
<feature type="transmembrane region" description="Helical" evidence="7">
    <location>
        <begin position="35"/>
        <end position="53"/>
    </location>
</feature>
<dbReference type="EMBL" id="FWFS01000002">
    <property type="protein sequence ID" value="SLN26805.1"/>
    <property type="molecule type" value="Genomic_DNA"/>
</dbReference>
<gene>
    <name evidence="9" type="primary">siaT_6</name>
    <name evidence="9" type="ORF">AQS8620_00811</name>
</gene>
<sequence>MVRIPFLRKRSKMAFLIVFGTLVALITLTRIPLGFVMVLCGIGGIALLHPRGFDAAFSIAEREIVNLAMNEQFATMPLFVMMGVFVVKAGLADDLFGMAQRWIGHKRGGLGMATILACGGFAALSGSSTASAATMAKICVPPMRDADYDEGFSAAAVAAGGTMGILIPPSGALIVYALLTEESIGELFIAGLVPGLLQLFLYVIAGGIVARLFPLWAPAGPVFGWRDRFAALGKVWGVLALFAMVMLGLVFGIFTATEAAGFGAGGAFLFSVARGRMSFGVLAESLREAARISGMIFLVASGALVLNQFVNISGLAGDLVGGISNLGLSPFHVILCLIAFYMVLGCFLDGFAIIFLTVPVVVPVVAALGYDLVWWGIVTVIIVEISLITPPVGMNVYILKAMLPKVSIMRIFRGVMPFFVMDMLRLVAILAFPMIALWLVEFSR</sequence>
<dbReference type="InterPro" id="IPR010656">
    <property type="entry name" value="DctM"/>
</dbReference>
<evidence type="ECO:0000313" key="10">
    <source>
        <dbReference type="Proteomes" id="UP000193862"/>
    </source>
</evidence>
<feature type="transmembrane region" description="Helical" evidence="7">
    <location>
        <begin position="374"/>
        <end position="398"/>
    </location>
</feature>
<protein>
    <recommendedName>
        <fullName evidence="7">TRAP transporter large permease protein</fullName>
    </recommendedName>
</protein>
<dbReference type="GO" id="GO:0005886">
    <property type="term" value="C:plasma membrane"/>
    <property type="evidence" value="ECO:0007669"/>
    <property type="project" value="UniProtKB-SubCell"/>
</dbReference>
<keyword evidence="2" id="KW-1003">Cell membrane</keyword>
<dbReference type="AlphaFoldDB" id="A0A1Y5RVX7"/>
<evidence type="ECO:0000259" key="8">
    <source>
        <dbReference type="Pfam" id="PF06808"/>
    </source>
</evidence>
<dbReference type="PANTHER" id="PTHR33362">
    <property type="entry name" value="SIALIC ACID TRAP TRANSPORTER PERMEASE PROTEIN SIAT-RELATED"/>
    <property type="match status" value="1"/>
</dbReference>
<keyword evidence="6 7" id="KW-0472">Membrane</keyword>
<evidence type="ECO:0000256" key="2">
    <source>
        <dbReference type="ARBA" id="ARBA00022475"/>
    </source>
</evidence>
<feature type="transmembrane region" description="Helical" evidence="7">
    <location>
        <begin position="419"/>
        <end position="440"/>
    </location>
</feature>
<feature type="transmembrane region" description="Helical" evidence="7">
    <location>
        <begin position="112"/>
        <end position="140"/>
    </location>
</feature>
<comment type="subcellular location">
    <subcellularLocation>
        <location evidence="1 7">Cell inner membrane</location>
        <topology evidence="1 7">Multi-pass membrane protein</topology>
    </subcellularLocation>
</comment>
<dbReference type="Pfam" id="PF06808">
    <property type="entry name" value="DctM"/>
    <property type="match status" value="1"/>
</dbReference>
<dbReference type="Proteomes" id="UP000193862">
    <property type="component" value="Unassembled WGS sequence"/>
</dbReference>
<accession>A0A1Y5RVX7</accession>
<dbReference type="GO" id="GO:0022857">
    <property type="term" value="F:transmembrane transporter activity"/>
    <property type="evidence" value="ECO:0007669"/>
    <property type="project" value="UniProtKB-UniRule"/>
</dbReference>
<feature type="transmembrane region" description="Helical" evidence="7">
    <location>
        <begin position="152"/>
        <end position="179"/>
    </location>
</feature>
<keyword evidence="5 7" id="KW-1133">Transmembrane helix</keyword>
<dbReference type="PANTHER" id="PTHR33362:SF5">
    <property type="entry name" value="C4-DICARBOXYLATE TRAP TRANSPORTER LARGE PERMEASE PROTEIN DCTM"/>
    <property type="match status" value="1"/>
</dbReference>
<evidence type="ECO:0000256" key="4">
    <source>
        <dbReference type="ARBA" id="ARBA00022692"/>
    </source>
</evidence>
<evidence type="ECO:0000256" key="6">
    <source>
        <dbReference type="ARBA" id="ARBA00023136"/>
    </source>
</evidence>
<organism evidence="9 10">
    <name type="scientific">Aquimixticola soesokkakensis</name>
    <dbReference type="NCBI Taxonomy" id="1519096"/>
    <lineage>
        <taxon>Bacteria</taxon>
        <taxon>Pseudomonadati</taxon>
        <taxon>Pseudomonadota</taxon>
        <taxon>Alphaproteobacteria</taxon>
        <taxon>Rhodobacterales</taxon>
        <taxon>Paracoccaceae</taxon>
        <taxon>Aquimixticola</taxon>
    </lineage>
</organism>
<evidence type="ECO:0000313" key="9">
    <source>
        <dbReference type="EMBL" id="SLN26805.1"/>
    </source>
</evidence>
<reference evidence="9 10" key="1">
    <citation type="submission" date="2017-03" db="EMBL/GenBank/DDBJ databases">
        <authorList>
            <person name="Afonso C.L."/>
            <person name="Miller P.J."/>
            <person name="Scott M.A."/>
            <person name="Spackman E."/>
            <person name="Goraichik I."/>
            <person name="Dimitrov K.M."/>
            <person name="Suarez D.L."/>
            <person name="Swayne D.E."/>
        </authorList>
    </citation>
    <scope>NUCLEOTIDE SEQUENCE [LARGE SCALE GENOMIC DNA]</scope>
    <source>
        <strain evidence="9 10">CECT 8620</strain>
    </source>
</reference>
<evidence type="ECO:0000256" key="7">
    <source>
        <dbReference type="RuleBase" id="RU369079"/>
    </source>
</evidence>
<keyword evidence="10" id="KW-1185">Reference proteome</keyword>